<dbReference type="GO" id="GO:0003677">
    <property type="term" value="F:DNA binding"/>
    <property type="evidence" value="ECO:0007669"/>
    <property type="project" value="InterPro"/>
</dbReference>
<dbReference type="SUPFAM" id="SSF143422">
    <property type="entry name" value="Transposase IS200-like"/>
    <property type="match status" value="1"/>
</dbReference>
<reference evidence="2 3" key="1">
    <citation type="submission" date="2018-06" db="EMBL/GenBank/DDBJ databases">
        <title>Extensive metabolic versatility and redundancy in microbially diverse, dynamic hydrothermal sediments.</title>
        <authorList>
            <person name="Dombrowski N."/>
            <person name="Teske A."/>
            <person name="Baker B.J."/>
        </authorList>
    </citation>
    <scope>NUCLEOTIDE SEQUENCE [LARGE SCALE GENOMIC DNA]</scope>
    <source>
        <strain evidence="2">B79_G16</strain>
    </source>
</reference>
<evidence type="ECO:0000313" key="3">
    <source>
        <dbReference type="Proteomes" id="UP000281261"/>
    </source>
</evidence>
<dbReference type="InterPro" id="IPR036515">
    <property type="entry name" value="Transposase_17_sf"/>
</dbReference>
<dbReference type="PANTHER" id="PTHR33360">
    <property type="entry name" value="TRANSPOSASE FOR INSERTION SEQUENCE ELEMENT IS200"/>
    <property type="match status" value="1"/>
</dbReference>
<organism evidence="2 3">
    <name type="scientific">candidate division Kazan bacterium</name>
    <dbReference type="NCBI Taxonomy" id="2202143"/>
    <lineage>
        <taxon>Bacteria</taxon>
        <taxon>Bacteria division Kazan-3B-28</taxon>
    </lineage>
</organism>
<dbReference type="EMBL" id="QMNG01000088">
    <property type="protein sequence ID" value="RLC36075.1"/>
    <property type="molecule type" value="Genomic_DNA"/>
</dbReference>
<evidence type="ECO:0000313" key="2">
    <source>
        <dbReference type="EMBL" id="RLC36075.1"/>
    </source>
</evidence>
<dbReference type="Proteomes" id="UP000281261">
    <property type="component" value="Unassembled WGS sequence"/>
</dbReference>
<dbReference type="GO" id="GO:0004803">
    <property type="term" value="F:transposase activity"/>
    <property type="evidence" value="ECO:0007669"/>
    <property type="project" value="InterPro"/>
</dbReference>
<dbReference type="Gene3D" id="3.30.70.1290">
    <property type="entry name" value="Transposase IS200-like"/>
    <property type="match status" value="1"/>
</dbReference>
<protein>
    <submittedName>
        <fullName evidence="2">IS200/IS605 family transposase</fullName>
    </submittedName>
</protein>
<dbReference type="PANTHER" id="PTHR33360:SF2">
    <property type="entry name" value="TRANSPOSASE FOR INSERTION SEQUENCE ELEMENT IS200"/>
    <property type="match status" value="1"/>
</dbReference>
<evidence type="ECO:0000259" key="1">
    <source>
        <dbReference type="SMART" id="SM01321"/>
    </source>
</evidence>
<feature type="non-terminal residue" evidence="2">
    <location>
        <position position="142"/>
    </location>
</feature>
<name>A0A420ZBD3_UNCK3</name>
<dbReference type="NCBIfam" id="NF033573">
    <property type="entry name" value="transpos_IS200"/>
    <property type="match status" value="1"/>
</dbReference>
<gene>
    <name evidence="2" type="primary">tnpA</name>
    <name evidence="2" type="ORF">DRH29_05275</name>
</gene>
<dbReference type="InterPro" id="IPR002686">
    <property type="entry name" value="Transposase_17"/>
</dbReference>
<dbReference type="Pfam" id="PF01797">
    <property type="entry name" value="Y1_Tnp"/>
    <property type="match status" value="1"/>
</dbReference>
<comment type="caution">
    <text evidence="2">The sequence shown here is derived from an EMBL/GenBank/DDBJ whole genome shotgun (WGS) entry which is preliminary data.</text>
</comment>
<feature type="domain" description="Transposase IS200-like" evidence="1">
    <location>
        <begin position="11"/>
        <end position="129"/>
    </location>
</feature>
<dbReference type="GO" id="GO:0006313">
    <property type="term" value="P:DNA transposition"/>
    <property type="evidence" value="ECO:0007669"/>
    <property type="project" value="InterPro"/>
</dbReference>
<accession>A0A420ZBD3</accession>
<proteinExistence type="predicted"/>
<dbReference type="AlphaFoldDB" id="A0A420ZBD3"/>
<sequence length="142" mass="17009">MNRFKKLAHATYECKYHIVWCPKYRFRILKGDVGRSVGDFIRQLCSWRNLEILAGKVMYDHVHIVLTIPPKYSVSEVVGFVKGKSAIKMFDMYGHLKQRYWGRHFWAKGYCVSTVGLDEEQITRYVQNQLEQDRKMEERKLW</sequence>
<dbReference type="SMART" id="SM01321">
    <property type="entry name" value="Y1_Tnp"/>
    <property type="match status" value="1"/>
</dbReference>